<comment type="caution">
    <text evidence="1">The sequence shown here is derived from an EMBL/GenBank/DDBJ whole genome shotgun (WGS) entry which is preliminary data.</text>
</comment>
<keyword evidence="2" id="KW-1185">Reference proteome</keyword>
<protein>
    <submittedName>
        <fullName evidence="1">Uncharacterized protein</fullName>
    </submittedName>
</protein>
<proteinExistence type="predicted"/>
<evidence type="ECO:0000313" key="1">
    <source>
        <dbReference type="EMBL" id="MBB6094995.1"/>
    </source>
</evidence>
<name>A0A841HT11_9GAMM</name>
<dbReference type="EMBL" id="JACHHZ010000004">
    <property type="protein sequence ID" value="MBB6094995.1"/>
    <property type="molecule type" value="Genomic_DNA"/>
</dbReference>
<sequence>MSPLTDLSFQGIAERDAGQPFNFDVQQADIYGRLCPRLLAARLLRVKIELEDLQIETTFDAACNGIVEPELWLGCL</sequence>
<organism evidence="1 2">
    <name type="scientific">Povalibacter uvarum</name>
    <dbReference type="NCBI Taxonomy" id="732238"/>
    <lineage>
        <taxon>Bacteria</taxon>
        <taxon>Pseudomonadati</taxon>
        <taxon>Pseudomonadota</taxon>
        <taxon>Gammaproteobacteria</taxon>
        <taxon>Steroidobacterales</taxon>
        <taxon>Steroidobacteraceae</taxon>
        <taxon>Povalibacter</taxon>
    </lineage>
</organism>
<dbReference type="Proteomes" id="UP000588068">
    <property type="component" value="Unassembled WGS sequence"/>
</dbReference>
<reference evidence="1 2" key="1">
    <citation type="submission" date="2020-08" db="EMBL/GenBank/DDBJ databases">
        <title>Genomic Encyclopedia of Type Strains, Phase IV (KMG-IV): sequencing the most valuable type-strain genomes for metagenomic binning, comparative biology and taxonomic classification.</title>
        <authorList>
            <person name="Goeker M."/>
        </authorList>
    </citation>
    <scope>NUCLEOTIDE SEQUENCE [LARGE SCALE GENOMIC DNA]</scope>
    <source>
        <strain evidence="1 2">DSM 26723</strain>
    </source>
</reference>
<accession>A0A841HT11</accession>
<dbReference type="AlphaFoldDB" id="A0A841HT11"/>
<gene>
    <name evidence="1" type="ORF">HNQ60_003882</name>
</gene>
<evidence type="ECO:0000313" key="2">
    <source>
        <dbReference type="Proteomes" id="UP000588068"/>
    </source>
</evidence>
<dbReference type="RefSeq" id="WP_184334368.1">
    <property type="nucleotide sequence ID" value="NZ_JACHHZ010000004.1"/>
</dbReference>